<name>A0A370G8Y1_GLULI</name>
<evidence type="ECO:0000256" key="9">
    <source>
        <dbReference type="RuleBase" id="RU363032"/>
    </source>
</evidence>
<accession>A0A370G8Y1</accession>
<dbReference type="PANTHER" id="PTHR43386">
    <property type="entry name" value="OLIGOPEPTIDE TRANSPORT SYSTEM PERMEASE PROTEIN APPC"/>
    <property type="match status" value="1"/>
</dbReference>
<dbReference type="GO" id="GO:0005886">
    <property type="term" value="C:plasma membrane"/>
    <property type="evidence" value="ECO:0007669"/>
    <property type="project" value="UniProtKB-SubCell"/>
</dbReference>
<evidence type="ECO:0000313" key="12">
    <source>
        <dbReference type="EMBL" id="RDI39670.1"/>
    </source>
</evidence>
<organism evidence="12 13">
    <name type="scientific">Gluconacetobacter liquefaciens</name>
    <name type="common">Acetobacter liquefaciens</name>
    <dbReference type="NCBI Taxonomy" id="89584"/>
    <lineage>
        <taxon>Bacteria</taxon>
        <taxon>Pseudomonadati</taxon>
        <taxon>Pseudomonadota</taxon>
        <taxon>Alphaproteobacteria</taxon>
        <taxon>Acetobacterales</taxon>
        <taxon>Acetobacteraceae</taxon>
        <taxon>Gluconacetobacter</taxon>
    </lineage>
</organism>
<dbReference type="Proteomes" id="UP000254958">
    <property type="component" value="Unassembled WGS sequence"/>
</dbReference>
<feature type="transmembrane region" description="Helical" evidence="9">
    <location>
        <begin position="241"/>
        <end position="267"/>
    </location>
</feature>
<evidence type="ECO:0000256" key="6">
    <source>
        <dbReference type="ARBA" id="ARBA00022927"/>
    </source>
</evidence>
<sequence>MMAMLQDLAGILRRSGATTRVALAVVCGLGIVALAGPWVVAADPYGIDLHHALQGPGWRAPLGTDELGRGILGRLIAGLRLTLALGLASVAIGGSAGLALGLAAAYYPRADQWIMRVLDVVLSFPTILFGLAIVAICGPGAEAVVTSLALSTMPLTARMIRATAGIEMVRDYVEAARSLGMSDRRLMWRHVMPNCLSTLIVFSTLRFGQVVLMGSILSFVGLGTQPPVAELGTMVAEGRNFLFYAPHVAILPALLIFIIVLACNLLGDSLRDVVDRRGS</sequence>
<evidence type="ECO:0000256" key="7">
    <source>
        <dbReference type="ARBA" id="ARBA00022989"/>
    </source>
</evidence>
<evidence type="ECO:0000256" key="1">
    <source>
        <dbReference type="ARBA" id="ARBA00004651"/>
    </source>
</evidence>
<keyword evidence="6" id="KW-0653">Protein transport</keyword>
<reference evidence="11 14" key="2">
    <citation type="submission" date="2020-04" db="EMBL/GenBank/DDBJ databases">
        <title>Description of novel Gluconacetobacter.</title>
        <authorList>
            <person name="Sombolestani A."/>
        </authorList>
    </citation>
    <scope>NUCLEOTIDE SEQUENCE [LARGE SCALE GENOMIC DNA]</scope>
    <source>
        <strain evidence="11 14">LMG 1382</strain>
    </source>
</reference>
<dbReference type="RefSeq" id="WP_114726513.1">
    <property type="nucleotide sequence ID" value="NZ_BJMI01000001.1"/>
</dbReference>
<evidence type="ECO:0000256" key="2">
    <source>
        <dbReference type="ARBA" id="ARBA00022448"/>
    </source>
</evidence>
<keyword evidence="8 9" id="KW-0472">Membrane</keyword>
<feature type="transmembrane region" description="Helical" evidence="9">
    <location>
        <begin position="21"/>
        <end position="40"/>
    </location>
</feature>
<keyword evidence="4 9" id="KW-0812">Transmembrane</keyword>
<evidence type="ECO:0000259" key="10">
    <source>
        <dbReference type="PROSITE" id="PS50928"/>
    </source>
</evidence>
<dbReference type="Gene3D" id="1.10.3720.10">
    <property type="entry name" value="MetI-like"/>
    <property type="match status" value="1"/>
</dbReference>
<dbReference type="PROSITE" id="PS50928">
    <property type="entry name" value="ABC_TM1"/>
    <property type="match status" value="1"/>
</dbReference>
<keyword evidence="2 9" id="KW-0813">Transport</keyword>
<keyword evidence="7 9" id="KW-1133">Transmembrane helix</keyword>
<evidence type="ECO:0000256" key="4">
    <source>
        <dbReference type="ARBA" id="ARBA00022692"/>
    </source>
</evidence>
<dbReference type="EMBL" id="JABEQI010000002">
    <property type="protein sequence ID" value="MBB2185858.1"/>
    <property type="molecule type" value="Genomic_DNA"/>
</dbReference>
<evidence type="ECO:0000256" key="8">
    <source>
        <dbReference type="ARBA" id="ARBA00023136"/>
    </source>
</evidence>
<dbReference type="SUPFAM" id="SSF161098">
    <property type="entry name" value="MetI-like"/>
    <property type="match status" value="1"/>
</dbReference>
<dbReference type="Pfam" id="PF00528">
    <property type="entry name" value="BPD_transp_1"/>
    <property type="match status" value="1"/>
</dbReference>
<evidence type="ECO:0000256" key="3">
    <source>
        <dbReference type="ARBA" id="ARBA00022475"/>
    </source>
</evidence>
<dbReference type="InterPro" id="IPR050366">
    <property type="entry name" value="BP-dependent_transpt_permease"/>
</dbReference>
<gene>
    <name evidence="12" type="ORF">C7453_102464</name>
    <name evidence="11" type="ORF">HLH32_05585</name>
</gene>
<reference evidence="12 13" key="1">
    <citation type="submission" date="2018-07" db="EMBL/GenBank/DDBJ databases">
        <title>Genomic Encyclopedia of Type Strains, Phase IV (KMG-IV): sequencing the most valuable type-strain genomes for metagenomic binning, comparative biology and taxonomic classification.</title>
        <authorList>
            <person name="Goeker M."/>
        </authorList>
    </citation>
    <scope>NUCLEOTIDE SEQUENCE [LARGE SCALE GENOMIC DNA]</scope>
    <source>
        <strain evidence="12 13">DSM 5603</strain>
    </source>
</reference>
<comment type="caution">
    <text evidence="12">The sequence shown here is derived from an EMBL/GenBank/DDBJ whole genome shotgun (WGS) entry which is preliminary data.</text>
</comment>
<dbReference type="AlphaFoldDB" id="A0A370G8Y1"/>
<dbReference type="PANTHER" id="PTHR43386:SF1">
    <property type="entry name" value="D,D-DIPEPTIDE TRANSPORT SYSTEM PERMEASE PROTEIN DDPC-RELATED"/>
    <property type="match status" value="1"/>
</dbReference>
<proteinExistence type="inferred from homology"/>
<keyword evidence="3" id="KW-1003">Cell membrane</keyword>
<dbReference type="GO" id="GO:0055085">
    <property type="term" value="P:transmembrane transport"/>
    <property type="evidence" value="ECO:0007669"/>
    <property type="project" value="InterPro"/>
</dbReference>
<dbReference type="GO" id="GO:0015833">
    <property type="term" value="P:peptide transport"/>
    <property type="evidence" value="ECO:0007669"/>
    <property type="project" value="UniProtKB-KW"/>
</dbReference>
<keyword evidence="5" id="KW-0571">Peptide transport</keyword>
<evidence type="ECO:0000313" key="14">
    <source>
        <dbReference type="Proteomes" id="UP000562982"/>
    </source>
</evidence>
<protein>
    <submittedName>
        <fullName evidence="11">ABC transporter permease</fullName>
    </submittedName>
    <submittedName>
        <fullName evidence="12">Peptide/nickel transport system permease protein/glutathione transport system permease protein</fullName>
    </submittedName>
</protein>
<keyword evidence="13" id="KW-1185">Reference proteome</keyword>
<evidence type="ECO:0000313" key="11">
    <source>
        <dbReference type="EMBL" id="MBB2185858.1"/>
    </source>
</evidence>
<dbReference type="GO" id="GO:0015031">
    <property type="term" value="P:protein transport"/>
    <property type="evidence" value="ECO:0007669"/>
    <property type="project" value="UniProtKB-KW"/>
</dbReference>
<feature type="transmembrane region" description="Helical" evidence="9">
    <location>
        <begin position="195"/>
        <end position="221"/>
    </location>
</feature>
<feature type="domain" description="ABC transmembrane type-1" evidence="10">
    <location>
        <begin position="79"/>
        <end position="267"/>
    </location>
</feature>
<dbReference type="EMBL" id="QQAW01000002">
    <property type="protein sequence ID" value="RDI39670.1"/>
    <property type="molecule type" value="Genomic_DNA"/>
</dbReference>
<evidence type="ECO:0000256" key="5">
    <source>
        <dbReference type="ARBA" id="ARBA00022856"/>
    </source>
</evidence>
<dbReference type="InterPro" id="IPR000515">
    <property type="entry name" value="MetI-like"/>
</dbReference>
<dbReference type="Proteomes" id="UP000562982">
    <property type="component" value="Unassembled WGS sequence"/>
</dbReference>
<comment type="subcellular location">
    <subcellularLocation>
        <location evidence="1 9">Cell membrane</location>
        <topology evidence="1 9">Multi-pass membrane protein</topology>
    </subcellularLocation>
</comment>
<dbReference type="InterPro" id="IPR035906">
    <property type="entry name" value="MetI-like_sf"/>
</dbReference>
<comment type="similarity">
    <text evidence="9">Belongs to the binding-protein-dependent transport system permease family.</text>
</comment>
<dbReference type="CDD" id="cd06261">
    <property type="entry name" value="TM_PBP2"/>
    <property type="match status" value="1"/>
</dbReference>
<dbReference type="OrthoDB" id="9766870at2"/>
<evidence type="ECO:0000313" key="13">
    <source>
        <dbReference type="Proteomes" id="UP000254958"/>
    </source>
</evidence>
<feature type="transmembrane region" description="Helical" evidence="9">
    <location>
        <begin position="83"/>
        <end position="105"/>
    </location>
</feature>
<feature type="transmembrane region" description="Helical" evidence="9">
    <location>
        <begin position="117"/>
        <end position="137"/>
    </location>
</feature>